<accession>A0A1U7NDM2</accession>
<dbReference type="InterPro" id="IPR039564">
    <property type="entry name" value="Peptidase_C39-like"/>
</dbReference>
<dbReference type="Gene3D" id="3.90.70.10">
    <property type="entry name" value="Cysteine proteinases"/>
    <property type="match status" value="1"/>
</dbReference>
<evidence type="ECO:0000256" key="1">
    <source>
        <dbReference type="SAM" id="MobiDB-lite"/>
    </source>
</evidence>
<feature type="compositionally biased region" description="Polar residues" evidence="1">
    <location>
        <begin position="107"/>
        <end position="116"/>
    </location>
</feature>
<evidence type="ECO:0000313" key="5">
    <source>
        <dbReference type="Proteomes" id="UP000186341"/>
    </source>
</evidence>
<feature type="transmembrane region" description="Helical" evidence="2">
    <location>
        <begin position="21"/>
        <end position="38"/>
    </location>
</feature>
<reference evidence="4 5" key="1">
    <citation type="submission" date="2016-11" db="EMBL/GenBank/DDBJ databases">
        <title>Description of two novel members of the family Erysipelotrichaceae: Ileibacterium lipovorans gen. nov., sp. nov. and Dubosiella newyorkensis, gen. nov., sp. nov.</title>
        <authorList>
            <person name="Cox L.M."/>
            <person name="Sohn J."/>
            <person name="Tyrrell K.L."/>
            <person name="Citron D.M."/>
            <person name="Lawson P.A."/>
            <person name="Patel N.B."/>
            <person name="Iizumi T."/>
            <person name="Perez-Perez G.I."/>
            <person name="Goldstein E.J."/>
            <person name="Blaser M.J."/>
        </authorList>
    </citation>
    <scope>NUCLEOTIDE SEQUENCE [LARGE SCALE GENOMIC DNA]</scope>
    <source>
        <strain evidence="4 5">NYU-BL-A3</strain>
    </source>
</reference>
<organism evidence="4 5">
    <name type="scientific">Ileibacterium valens</name>
    <dbReference type="NCBI Taxonomy" id="1862668"/>
    <lineage>
        <taxon>Bacteria</taxon>
        <taxon>Bacillati</taxon>
        <taxon>Bacillota</taxon>
        <taxon>Erysipelotrichia</taxon>
        <taxon>Erysipelotrichales</taxon>
        <taxon>Erysipelotrichaceae</taxon>
        <taxon>Ileibacterium</taxon>
    </lineage>
</organism>
<evidence type="ECO:0000256" key="2">
    <source>
        <dbReference type="SAM" id="Phobius"/>
    </source>
</evidence>
<name>A0A1U7NDM2_9FIRM</name>
<feature type="domain" description="Peptidase C39-like" evidence="3">
    <location>
        <begin position="121"/>
        <end position="263"/>
    </location>
</feature>
<proteinExistence type="predicted"/>
<feature type="region of interest" description="Disordered" evidence="1">
    <location>
        <begin position="43"/>
        <end position="116"/>
    </location>
</feature>
<dbReference type="Proteomes" id="UP000186341">
    <property type="component" value="Unassembled WGS sequence"/>
</dbReference>
<dbReference type="EMBL" id="MPJW01000204">
    <property type="protein sequence ID" value="OLU37395.1"/>
    <property type="molecule type" value="Genomic_DNA"/>
</dbReference>
<feature type="compositionally biased region" description="Basic and acidic residues" evidence="1">
    <location>
        <begin position="92"/>
        <end position="104"/>
    </location>
</feature>
<keyword evidence="2" id="KW-0472">Membrane</keyword>
<protein>
    <recommendedName>
        <fullName evidence="3">Peptidase C39-like domain-containing protein</fullName>
    </recommendedName>
</protein>
<evidence type="ECO:0000313" key="4">
    <source>
        <dbReference type="EMBL" id="OLU37395.1"/>
    </source>
</evidence>
<dbReference type="Pfam" id="PF13529">
    <property type="entry name" value="Peptidase_C39_2"/>
    <property type="match status" value="1"/>
</dbReference>
<dbReference type="AlphaFoldDB" id="A0A1U7NDM2"/>
<keyword evidence="2" id="KW-0812">Transmembrane</keyword>
<comment type="caution">
    <text evidence="4">The sequence shown here is derived from an EMBL/GenBank/DDBJ whole genome shotgun (WGS) entry which is preliminary data.</text>
</comment>
<keyword evidence="2" id="KW-1133">Transmembrane helix</keyword>
<evidence type="ECO:0000259" key="3">
    <source>
        <dbReference type="Pfam" id="PF13529"/>
    </source>
</evidence>
<gene>
    <name evidence="4" type="ORF">BO222_10815</name>
</gene>
<keyword evidence="5" id="KW-1185">Reference proteome</keyword>
<sequence>MKTDTNQLKRSENLRERNRRFVFIAFGIVTTCLMLTITSCSADQSSASGQEGKKTDQKIITGKTDNERDDTDLNKIDPSDQDQSENGTSDRNTSDTGDRNETKPSADYSNKSSSSQIRLAIPQRIQENGYYCGPASLQMVLDYHDISVSQDQLAADLNTSSITGTEYEDLARVANQYIFGKDPQSNTDPGYRAVILPAWASDHSQKVDFERRALMDLTTGDPVFVSINNEVAYGPGYGTIHQVVLYGVDIEDGKAVNYYYRDPLYTQQDTENEGKKVVSADELWKIMTQNPEPGYVW</sequence>